<gene>
    <name evidence="9" type="ORF">NATSA_04985</name>
</gene>
<evidence type="ECO:0000256" key="4">
    <source>
        <dbReference type="ARBA" id="ARBA00023002"/>
    </source>
</evidence>
<comment type="similarity">
    <text evidence="1 6">Belongs to the iron/manganese superoxide dismutase family.</text>
</comment>
<dbReference type="InterPro" id="IPR050265">
    <property type="entry name" value="Fe/Mn_Superoxide_Dismutase"/>
</dbReference>
<dbReference type="Pfam" id="PF02777">
    <property type="entry name" value="Sod_Fe_C"/>
    <property type="match status" value="1"/>
</dbReference>
<evidence type="ECO:0000256" key="3">
    <source>
        <dbReference type="ARBA" id="ARBA00022723"/>
    </source>
</evidence>
<dbReference type="InterPro" id="IPR036314">
    <property type="entry name" value="SOD_C_sf"/>
</dbReference>
<evidence type="ECO:0000256" key="2">
    <source>
        <dbReference type="ARBA" id="ARBA00012682"/>
    </source>
</evidence>
<dbReference type="AlphaFoldDB" id="A0A8J7UV02"/>
<feature type="domain" description="Manganese/iron superoxide dismutase C-terminal" evidence="8">
    <location>
        <begin position="117"/>
        <end position="218"/>
    </location>
</feature>
<dbReference type="PIRSF" id="PIRSF000349">
    <property type="entry name" value="SODismutase"/>
    <property type="match status" value="1"/>
</dbReference>
<evidence type="ECO:0000259" key="7">
    <source>
        <dbReference type="Pfam" id="PF00081"/>
    </source>
</evidence>
<sequence>MGQSLASAAATGAITGLDSTYDSGENKYTLPRLAYAYDDLEPHIDAQTMELHHSIHHQSYVDGLNNALDKLAEAREENDFSLVKHWSKEVGFHGAGHFLHTIFWEVMSPDGGGEPEDQELADAINRSFGSFEKFKEHYIAASSAVEASGWGILAWEPHADQLMMLQAEKHQNLSPMVTVPLLPIDVWEHAYYLRYQNRRGDYVSAFMNVVDWGAVADRYHQARRVLG</sequence>
<name>A0A8J7UV02_9BACT</name>
<feature type="binding site" evidence="5">
    <location>
        <position position="189"/>
    </location>
    <ligand>
        <name>Mn(2+)</name>
        <dbReference type="ChEBI" id="CHEBI:29035"/>
    </ligand>
</feature>
<dbReference type="PANTHER" id="PTHR11404:SF6">
    <property type="entry name" value="SUPEROXIDE DISMUTASE [MN], MITOCHONDRIAL"/>
    <property type="match status" value="1"/>
</dbReference>
<dbReference type="Gene3D" id="1.10.287.990">
    <property type="entry name" value="Fe,Mn superoxide dismutase (SOD) domain"/>
    <property type="match status" value="1"/>
</dbReference>
<keyword evidence="4 6" id="KW-0560">Oxidoreductase</keyword>
<dbReference type="Gene3D" id="3.55.40.20">
    <property type="entry name" value="Iron/manganese superoxide dismutase, C-terminal domain"/>
    <property type="match status" value="1"/>
</dbReference>
<dbReference type="PRINTS" id="PR01703">
    <property type="entry name" value="MNSODISMTASE"/>
</dbReference>
<feature type="binding site" evidence="5">
    <location>
        <position position="185"/>
    </location>
    <ligand>
        <name>Mn(2+)</name>
        <dbReference type="ChEBI" id="CHEBI:29035"/>
    </ligand>
</feature>
<dbReference type="InterPro" id="IPR019832">
    <property type="entry name" value="Mn/Fe_SOD_C"/>
</dbReference>
<comment type="catalytic activity">
    <reaction evidence="6">
        <text>2 superoxide + 2 H(+) = H2O2 + O2</text>
        <dbReference type="Rhea" id="RHEA:20696"/>
        <dbReference type="ChEBI" id="CHEBI:15378"/>
        <dbReference type="ChEBI" id="CHEBI:15379"/>
        <dbReference type="ChEBI" id="CHEBI:16240"/>
        <dbReference type="ChEBI" id="CHEBI:18421"/>
        <dbReference type="EC" id="1.15.1.1"/>
    </reaction>
</comment>
<dbReference type="FunFam" id="3.55.40.20:FF:000004">
    <property type="entry name" value="Superoxide dismutase [Fe]"/>
    <property type="match status" value="1"/>
</dbReference>
<organism evidence="9 10">
    <name type="scientific">Natronogracilivirga saccharolytica</name>
    <dbReference type="NCBI Taxonomy" id="2812953"/>
    <lineage>
        <taxon>Bacteria</taxon>
        <taxon>Pseudomonadati</taxon>
        <taxon>Balneolota</taxon>
        <taxon>Balneolia</taxon>
        <taxon>Balneolales</taxon>
        <taxon>Cyclonatronaceae</taxon>
        <taxon>Natronogracilivirga</taxon>
    </lineage>
</organism>
<accession>A0A8J7UV02</accession>
<dbReference type="PANTHER" id="PTHR11404">
    <property type="entry name" value="SUPEROXIDE DISMUTASE 2"/>
    <property type="match status" value="1"/>
</dbReference>
<dbReference type="GO" id="GO:0046872">
    <property type="term" value="F:metal ion binding"/>
    <property type="evidence" value="ECO:0007669"/>
    <property type="project" value="UniProtKB-KW"/>
</dbReference>
<reference evidence="9" key="1">
    <citation type="submission" date="2021-02" db="EMBL/GenBank/DDBJ databases">
        <title>Natronogracilivirga saccharolytica gen. nov. sp. nov. a new anaerobic, haloalkiliphilic carbohydrate-fermenting bacterium from soda lake and proposing of Cyclonatronumiaceae fam. nov. in the phylum Balneolaeota.</title>
        <authorList>
            <person name="Zhilina T.N."/>
            <person name="Sorokin D.Y."/>
            <person name="Zavarzina D.G."/>
            <person name="Toshchakov S.V."/>
            <person name="Kublanov I.V."/>
        </authorList>
    </citation>
    <scope>NUCLEOTIDE SEQUENCE</scope>
    <source>
        <strain evidence="9">Z-1702</strain>
    </source>
</reference>
<keyword evidence="10" id="KW-1185">Reference proteome</keyword>
<dbReference type="PROSITE" id="PS00088">
    <property type="entry name" value="SOD_MN"/>
    <property type="match status" value="1"/>
</dbReference>
<dbReference type="InterPro" id="IPR019833">
    <property type="entry name" value="Mn/Fe_SOD_BS"/>
</dbReference>
<dbReference type="EMBL" id="JAFIDN010000003">
    <property type="protein sequence ID" value="MBP3192016.1"/>
    <property type="molecule type" value="Genomic_DNA"/>
</dbReference>
<evidence type="ECO:0000256" key="5">
    <source>
        <dbReference type="PIRSR" id="PIRSR000349-1"/>
    </source>
</evidence>
<dbReference type="EC" id="1.15.1.1" evidence="2 6"/>
<dbReference type="FunFam" id="1.10.287.990:FF:000001">
    <property type="entry name" value="Superoxide dismutase"/>
    <property type="match status" value="1"/>
</dbReference>
<feature type="binding site" evidence="5">
    <location>
        <position position="100"/>
    </location>
    <ligand>
        <name>Mn(2+)</name>
        <dbReference type="ChEBI" id="CHEBI:29035"/>
    </ligand>
</feature>
<dbReference type="InterPro" id="IPR019831">
    <property type="entry name" value="Mn/Fe_SOD_N"/>
</dbReference>
<dbReference type="Proteomes" id="UP000673975">
    <property type="component" value="Unassembled WGS sequence"/>
</dbReference>
<dbReference type="Pfam" id="PF00081">
    <property type="entry name" value="Sod_Fe_N"/>
    <property type="match status" value="1"/>
</dbReference>
<proteinExistence type="inferred from homology"/>
<dbReference type="InterPro" id="IPR036324">
    <property type="entry name" value="Mn/Fe_SOD_N_sf"/>
</dbReference>
<evidence type="ECO:0000259" key="8">
    <source>
        <dbReference type="Pfam" id="PF02777"/>
    </source>
</evidence>
<evidence type="ECO:0000256" key="1">
    <source>
        <dbReference type="ARBA" id="ARBA00008714"/>
    </source>
</evidence>
<dbReference type="InterPro" id="IPR001189">
    <property type="entry name" value="Mn/Fe_SOD"/>
</dbReference>
<dbReference type="SUPFAM" id="SSF46609">
    <property type="entry name" value="Fe,Mn superoxide dismutase (SOD), N-terminal domain"/>
    <property type="match status" value="1"/>
</dbReference>
<evidence type="ECO:0000313" key="10">
    <source>
        <dbReference type="Proteomes" id="UP000673975"/>
    </source>
</evidence>
<dbReference type="SUPFAM" id="SSF54719">
    <property type="entry name" value="Fe,Mn superoxide dismutase (SOD), C-terminal domain"/>
    <property type="match status" value="1"/>
</dbReference>
<protein>
    <recommendedName>
        <fullName evidence="2 6">Superoxide dismutase</fullName>
        <ecNumber evidence="2 6">1.15.1.1</ecNumber>
    </recommendedName>
</protein>
<comment type="caution">
    <text evidence="9">The sequence shown here is derived from an EMBL/GenBank/DDBJ whole genome shotgun (WGS) entry which is preliminary data.</text>
</comment>
<dbReference type="GO" id="GO:0004784">
    <property type="term" value="F:superoxide dismutase activity"/>
    <property type="evidence" value="ECO:0007669"/>
    <property type="project" value="UniProtKB-EC"/>
</dbReference>
<feature type="binding site" evidence="5">
    <location>
        <position position="52"/>
    </location>
    <ligand>
        <name>Mn(2+)</name>
        <dbReference type="ChEBI" id="CHEBI:29035"/>
    </ligand>
</feature>
<evidence type="ECO:0000313" key="9">
    <source>
        <dbReference type="EMBL" id="MBP3192016.1"/>
    </source>
</evidence>
<feature type="domain" description="Manganese/iron superoxide dismutase N-terminal" evidence="7">
    <location>
        <begin position="27"/>
        <end position="108"/>
    </location>
</feature>
<comment type="function">
    <text evidence="6">Destroys radicals which are normally produced within the cells and which are toxic to biological systems.</text>
</comment>
<evidence type="ECO:0000256" key="6">
    <source>
        <dbReference type="RuleBase" id="RU000414"/>
    </source>
</evidence>
<keyword evidence="3 5" id="KW-0479">Metal-binding</keyword>